<dbReference type="EMBL" id="JAPAAF010000006">
    <property type="protein sequence ID" value="MCW0482362.1"/>
    <property type="molecule type" value="Genomic_DNA"/>
</dbReference>
<dbReference type="RefSeq" id="WP_282590965.1">
    <property type="nucleotide sequence ID" value="NZ_JAPAAF010000006.1"/>
</dbReference>
<evidence type="ECO:0000313" key="2">
    <source>
        <dbReference type="EMBL" id="MCW0482362.1"/>
    </source>
</evidence>
<sequence length="93" mass="11177">MKRLLLKTGKSLLALLLLLLGLFFFYVDWFIFRYVLWPSWKAGSLQLHESLSIYKFTFRGNLAYLPFLIYLLIGLFLLYIFARTIYRTWGRRG</sequence>
<feature type="transmembrane region" description="Helical" evidence="1">
    <location>
        <begin position="62"/>
        <end position="82"/>
    </location>
</feature>
<keyword evidence="1" id="KW-0812">Transmembrane</keyword>
<dbReference type="AlphaFoldDB" id="A0AA41Y761"/>
<accession>A0AA41Y761</accession>
<dbReference type="Proteomes" id="UP001163821">
    <property type="component" value="Unassembled WGS sequence"/>
</dbReference>
<keyword evidence="3" id="KW-1185">Reference proteome</keyword>
<organism evidence="2 3">
    <name type="scientific">Gaoshiqia sediminis</name>
    <dbReference type="NCBI Taxonomy" id="2986998"/>
    <lineage>
        <taxon>Bacteria</taxon>
        <taxon>Pseudomonadati</taxon>
        <taxon>Bacteroidota</taxon>
        <taxon>Bacteroidia</taxon>
        <taxon>Marinilabiliales</taxon>
        <taxon>Prolixibacteraceae</taxon>
        <taxon>Gaoshiqia</taxon>
    </lineage>
</organism>
<keyword evidence="1" id="KW-0472">Membrane</keyword>
<evidence type="ECO:0000313" key="3">
    <source>
        <dbReference type="Proteomes" id="UP001163821"/>
    </source>
</evidence>
<keyword evidence="1" id="KW-1133">Transmembrane helix</keyword>
<name>A0AA41Y761_9BACT</name>
<proteinExistence type="predicted"/>
<feature type="transmembrane region" description="Helical" evidence="1">
    <location>
        <begin position="12"/>
        <end position="32"/>
    </location>
</feature>
<protein>
    <submittedName>
        <fullName evidence="2">Uncharacterized protein</fullName>
    </submittedName>
</protein>
<reference evidence="2" key="1">
    <citation type="submission" date="2022-10" db="EMBL/GenBank/DDBJ databases">
        <title>Gaoshiqiia sediminis gen. nov., sp. nov., isolated from coastal sediment.</title>
        <authorList>
            <person name="Yu W.X."/>
            <person name="Mu D.S."/>
            <person name="Du J.Z."/>
            <person name="Liang Y.Q."/>
        </authorList>
    </citation>
    <scope>NUCLEOTIDE SEQUENCE</scope>
    <source>
        <strain evidence="2">A06</strain>
    </source>
</reference>
<gene>
    <name evidence="2" type="ORF">N2K84_06450</name>
</gene>
<comment type="caution">
    <text evidence="2">The sequence shown here is derived from an EMBL/GenBank/DDBJ whole genome shotgun (WGS) entry which is preliminary data.</text>
</comment>
<evidence type="ECO:0000256" key="1">
    <source>
        <dbReference type="SAM" id="Phobius"/>
    </source>
</evidence>